<keyword evidence="5" id="KW-0789">Thiol protease inhibitor</keyword>
<accession>A0A8C5NYV2</accession>
<dbReference type="GeneID" id="101595489"/>
<dbReference type="CDD" id="cd00042">
    <property type="entry name" value="CY"/>
    <property type="match status" value="1"/>
</dbReference>
<dbReference type="InterPro" id="IPR043250">
    <property type="entry name" value="CST9-like"/>
</dbReference>
<dbReference type="Ensembl" id="ENSJJAT00000016177.1">
    <property type="protein sequence ID" value="ENSJJAP00000009727.1"/>
    <property type="gene ID" value="ENSJJAG00000013510.1"/>
</dbReference>
<evidence type="ECO:0000256" key="1">
    <source>
        <dbReference type="ARBA" id="ARBA00004613"/>
    </source>
</evidence>
<keyword evidence="6 7" id="KW-0732">Signal</keyword>
<dbReference type="PANTHER" id="PTHR46945">
    <property type="entry name" value="CYSTATIN-9-LIKE"/>
    <property type="match status" value="1"/>
</dbReference>
<evidence type="ECO:0000256" key="3">
    <source>
        <dbReference type="ARBA" id="ARBA00022525"/>
    </source>
</evidence>
<feature type="domain" description="Cystatin" evidence="8">
    <location>
        <begin position="42"/>
        <end position="124"/>
    </location>
</feature>
<feature type="signal peptide" evidence="7">
    <location>
        <begin position="1"/>
        <end position="27"/>
    </location>
</feature>
<evidence type="ECO:0000256" key="7">
    <source>
        <dbReference type="SAM" id="SignalP"/>
    </source>
</evidence>
<evidence type="ECO:0000313" key="10">
    <source>
        <dbReference type="Proteomes" id="UP000694385"/>
    </source>
</evidence>
<evidence type="ECO:0000256" key="4">
    <source>
        <dbReference type="ARBA" id="ARBA00022690"/>
    </source>
</evidence>
<dbReference type="GO" id="GO:0004869">
    <property type="term" value="F:cysteine-type endopeptidase inhibitor activity"/>
    <property type="evidence" value="ECO:0007669"/>
    <property type="project" value="UniProtKB-KW"/>
</dbReference>
<dbReference type="InterPro" id="IPR000010">
    <property type="entry name" value="Cystatin_dom"/>
</dbReference>
<evidence type="ECO:0000313" key="9">
    <source>
        <dbReference type="Ensembl" id="ENSJJAP00000009727.1"/>
    </source>
</evidence>
<keyword evidence="10" id="KW-1185">Reference proteome</keyword>
<gene>
    <name evidence="9" type="primary">LOC101595489</name>
</gene>
<reference evidence="9" key="1">
    <citation type="submission" date="2025-08" db="UniProtKB">
        <authorList>
            <consortium name="Ensembl"/>
        </authorList>
    </citation>
    <scope>IDENTIFICATION</scope>
</reference>
<proteinExistence type="inferred from homology"/>
<protein>
    <submittedName>
        <fullName evidence="9">Cystatin 9</fullName>
    </submittedName>
</protein>
<comment type="similarity">
    <text evidence="2">Belongs to the cystatin family.</text>
</comment>
<dbReference type="OMA" id="TISTEPW"/>
<dbReference type="SUPFAM" id="SSF54403">
    <property type="entry name" value="Cystatin/monellin"/>
    <property type="match status" value="1"/>
</dbReference>
<comment type="subcellular location">
    <subcellularLocation>
        <location evidence="1">Secreted</location>
    </subcellularLocation>
</comment>
<organism evidence="9 10">
    <name type="scientific">Jaculus jaculus</name>
    <name type="common">Lesser Egyptian jerboa</name>
    <dbReference type="NCBI Taxonomy" id="51337"/>
    <lineage>
        <taxon>Eukaryota</taxon>
        <taxon>Metazoa</taxon>
        <taxon>Chordata</taxon>
        <taxon>Craniata</taxon>
        <taxon>Vertebrata</taxon>
        <taxon>Euteleostomi</taxon>
        <taxon>Mammalia</taxon>
        <taxon>Eutheria</taxon>
        <taxon>Euarchontoglires</taxon>
        <taxon>Glires</taxon>
        <taxon>Rodentia</taxon>
        <taxon>Myomorpha</taxon>
        <taxon>Dipodoidea</taxon>
        <taxon>Dipodidae</taxon>
        <taxon>Dipodinae</taxon>
        <taxon>Jaculus</taxon>
    </lineage>
</organism>
<dbReference type="Proteomes" id="UP000694385">
    <property type="component" value="Unassembled WGS sequence"/>
</dbReference>
<dbReference type="OrthoDB" id="9626110at2759"/>
<evidence type="ECO:0000256" key="5">
    <source>
        <dbReference type="ARBA" id="ARBA00022704"/>
    </source>
</evidence>
<dbReference type="Gene3D" id="3.10.450.10">
    <property type="match status" value="1"/>
</dbReference>
<name>A0A8C5NYV2_JACJA</name>
<evidence type="ECO:0000256" key="6">
    <source>
        <dbReference type="ARBA" id="ARBA00022729"/>
    </source>
</evidence>
<sequence length="142" mass="16476">MSCPSGKMAQPCPVLLVFLGFPLLVNAAWQFPKETNITRVTSTYFPPTVEFAMHTFNQQSKDEYAYRLVRILSSWEEKVDFPTVFSMKLQLGRTICRKFEESIHICPFQYSSDRNNTITCYFTVSTFPWTTAFKLLNQSCLE</sequence>
<dbReference type="GO" id="GO:0019730">
    <property type="term" value="P:antimicrobial humoral response"/>
    <property type="evidence" value="ECO:0007669"/>
    <property type="project" value="Ensembl"/>
</dbReference>
<evidence type="ECO:0000256" key="2">
    <source>
        <dbReference type="ARBA" id="ARBA00009403"/>
    </source>
</evidence>
<dbReference type="InterPro" id="IPR046350">
    <property type="entry name" value="Cystatin_sf"/>
</dbReference>
<dbReference type="PANTHER" id="PTHR46945:SF1">
    <property type="entry name" value="CYSTATIN-9-LIKE"/>
    <property type="match status" value="1"/>
</dbReference>
<keyword evidence="3" id="KW-0964">Secreted</keyword>
<evidence type="ECO:0000259" key="8">
    <source>
        <dbReference type="Pfam" id="PF00031"/>
    </source>
</evidence>
<reference evidence="9" key="2">
    <citation type="submission" date="2025-09" db="UniProtKB">
        <authorList>
            <consortium name="Ensembl"/>
        </authorList>
    </citation>
    <scope>IDENTIFICATION</scope>
</reference>
<dbReference type="GO" id="GO:0005615">
    <property type="term" value="C:extracellular space"/>
    <property type="evidence" value="ECO:0007669"/>
    <property type="project" value="TreeGrafter"/>
</dbReference>
<feature type="chain" id="PRO_5034994417" evidence="7">
    <location>
        <begin position="28"/>
        <end position="142"/>
    </location>
</feature>
<dbReference type="Pfam" id="PF00031">
    <property type="entry name" value="Cystatin"/>
    <property type="match status" value="1"/>
</dbReference>
<dbReference type="GeneTree" id="ENSGT00940000161877"/>
<keyword evidence="4" id="KW-0646">Protease inhibitor</keyword>
<dbReference type="AlphaFoldDB" id="A0A8C5NYV2"/>